<proteinExistence type="inferred from homology"/>
<dbReference type="Gene3D" id="3.20.20.70">
    <property type="entry name" value="Aldolase class I"/>
    <property type="match status" value="1"/>
</dbReference>
<comment type="catalytic activity">
    <reaction evidence="1">
        <text>beta-D-fructose 1,6-bisphosphate = D-glyceraldehyde 3-phosphate + dihydroxyacetone phosphate</text>
        <dbReference type="Rhea" id="RHEA:14729"/>
        <dbReference type="ChEBI" id="CHEBI:32966"/>
        <dbReference type="ChEBI" id="CHEBI:57642"/>
        <dbReference type="ChEBI" id="CHEBI:59776"/>
        <dbReference type="EC" id="4.1.2.13"/>
    </reaction>
</comment>
<dbReference type="GO" id="GO:0006096">
    <property type="term" value="P:glycolytic process"/>
    <property type="evidence" value="ECO:0007669"/>
    <property type="project" value="UniProtKB-UniPathway"/>
</dbReference>
<evidence type="ECO:0000256" key="7">
    <source>
        <dbReference type="SAM" id="MobiDB-lite"/>
    </source>
</evidence>
<dbReference type="AlphaFoldDB" id="A0A835GWJ2"/>
<feature type="compositionally biased region" description="Polar residues" evidence="7">
    <location>
        <begin position="104"/>
        <end position="115"/>
    </location>
</feature>
<evidence type="ECO:0000256" key="4">
    <source>
        <dbReference type="ARBA" id="ARBA00013068"/>
    </source>
</evidence>
<sequence>MPSSVKKMVWFQSLSQRSWLMDLMTLTVVDVDRSEYLSLCYKALNDHKVLAFKGTLLKPNMVTPGSMPRRKEAMVTLILLLDVLQPEVLSRHGRKSGKCGEGQPPSSEGVRQTSRPPLVPTRVMHPLEMVLEEGLHVKDYKIDEVLCFSIAIL</sequence>
<keyword evidence="6" id="KW-0456">Lyase</keyword>
<dbReference type="SUPFAM" id="SSF51569">
    <property type="entry name" value="Aldolase"/>
    <property type="match status" value="1"/>
</dbReference>
<dbReference type="UniPathway" id="UPA00109">
    <property type="reaction ID" value="UER00183"/>
</dbReference>
<keyword evidence="9" id="KW-1185">Reference proteome</keyword>
<evidence type="ECO:0000256" key="5">
    <source>
        <dbReference type="ARBA" id="ARBA00023152"/>
    </source>
</evidence>
<dbReference type="Proteomes" id="UP000631114">
    <property type="component" value="Unassembled WGS sequence"/>
</dbReference>
<evidence type="ECO:0000256" key="6">
    <source>
        <dbReference type="ARBA" id="ARBA00023239"/>
    </source>
</evidence>
<evidence type="ECO:0000256" key="2">
    <source>
        <dbReference type="ARBA" id="ARBA00004714"/>
    </source>
</evidence>
<organism evidence="8 9">
    <name type="scientific">Coptis chinensis</name>
    <dbReference type="NCBI Taxonomy" id="261450"/>
    <lineage>
        <taxon>Eukaryota</taxon>
        <taxon>Viridiplantae</taxon>
        <taxon>Streptophyta</taxon>
        <taxon>Embryophyta</taxon>
        <taxon>Tracheophyta</taxon>
        <taxon>Spermatophyta</taxon>
        <taxon>Magnoliopsida</taxon>
        <taxon>Ranunculales</taxon>
        <taxon>Ranunculaceae</taxon>
        <taxon>Coptidoideae</taxon>
        <taxon>Coptis</taxon>
    </lineage>
</organism>
<dbReference type="Pfam" id="PF00274">
    <property type="entry name" value="Glycolytic"/>
    <property type="match status" value="1"/>
</dbReference>
<evidence type="ECO:0000313" key="9">
    <source>
        <dbReference type="Proteomes" id="UP000631114"/>
    </source>
</evidence>
<dbReference type="EC" id="4.1.2.13" evidence="4"/>
<gene>
    <name evidence="8" type="ORF">IFM89_005680</name>
</gene>
<reference evidence="8 9" key="1">
    <citation type="submission" date="2020-10" db="EMBL/GenBank/DDBJ databases">
        <title>The Coptis chinensis genome and diversification of protoberbering-type alkaloids.</title>
        <authorList>
            <person name="Wang B."/>
            <person name="Shu S."/>
            <person name="Song C."/>
            <person name="Liu Y."/>
        </authorList>
    </citation>
    <scope>NUCLEOTIDE SEQUENCE [LARGE SCALE GENOMIC DNA]</scope>
    <source>
        <strain evidence="8">HL-2020</strain>
        <tissue evidence="8">Leaf</tissue>
    </source>
</reference>
<feature type="region of interest" description="Disordered" evidence="7">
    <location>
        <begin position="92"/>
        <end position="118"/>
    </location>
</feature>
<protein>
    <recommendedName>
        <fullName evidence="4">fructose-bisphosphate aldolase</fullName>
        <ecNumber evidence="4">4.1.2.13</ecNumber>
    </recommendedName>
</protein>
<keyword evidence="5" id="KW-0324">Glycolysis</keyword>
<name>A0A835GWJ2_9MAGN</name>
<comment type="similarity">
    <text evidence="3">Belongs to the class I fructose-bisphosphate aldolase family.</text>
</comment>
<accession>A0A835GWJ2</accession>
<dbReference type="InterPro" id="IPR000741">
    <property type="entry name" value="FBA_I"/>
</dbReference>
<dbReference type="InterPro" id="IPR013785">
    <property type="entry name" value="Aldolase_TIM"/>
</dbReference>
<comment type="pathway">
    <text evidence="2">Carbohydrate degradation; glycolysis; D-glyceraldehyde 3-phosphate and glycerone phosphate from D-glucose: step 4/4.</text>
</comment>
<dbReference type="GO" id="GO:0004332">
    <property type="term" value="F:fructose-bisphosphate aldolase activity"/>
    <property type="evidence" value="ECO:0007669"/>
    <property type="project" value="UniProtKB-EC"/>
</dbReference>
<comment type="caution">
    <text evidence="8">The sequence shown here is derived from an EMBL/GenBank/DDBJ whole genome shotgun (WGS) entry which is preliminary data.</text>
</comment>
<evidence type="ECO:0000256" key="3">
    <source>
        <dbReference type="ARBA" id="ARBA00010387"/>
    </source>
</evidence>
<dbReference type="EMBL" id="JADFTS010000009">
    <property type="protein sequence ID" value="KAF9587805.1"/>
    <property type="molecule type" value="Genomic_DNA"/>
</dbReference>
<evidence type="ECO:0000256" key="1">
    <source>
        <dbReference type="ARBA" id="ARBA00000441"/>
    </source>
</evidence>
<evidence type="ECO:0000313" key="8">
    <source>
        <dbReference type="EMBL" id="KAF9587805.1"/>
    </source>
</evidence>